<dbReference type="AlphaFoldDB" id="A0A4R2IGC5"/>
<dbReference type="Pfam" id="PF19843">
    <property type="entry name" value="DUF6318"/>
    <property type="match status" value="1"/>
</dbReference>
<accession>A0A4R2IGC5</accession>
<comment type="caution">
    <text evidence="4">The sequence shown here is derived from an EMBL/GenBank/DDBJ whole genome shotgun (WGS) entry which is preliminary data.</text>
</comment>
<dbReference type="PROSITE" id="PS51257">
    <property type="entry name" value="PROKAR_LIPOPROTEIN"/>
    <property type="match status" value="1"/>
</dbReference>
<feature type="signal peptide" evidence="2">
    <location>
        <begin position="1"/>
        <end position="23"/>
    </location>
</feature>
<evidence type="ECO:0000256" key="1">
    <source>
        <dbReference type="SAM" id="MobiDB-lite"/>
    </source>
</evidence>
<dbReference type="OrthoDB" id="3830219at2"/>
<feature type="compositionally biased region" description="Low complexity" evidence="1">
    <location>
        <begin position="36"/>
        <end position="57"/>
    </location>
</feature>
<dbReference type="Proteomes" id="UP000295573">
    <property type="component" value="Unassembled WGS sequence"/>
</dbReference>
<evidence type="ECO:0000313" key="4">
    <source>
        <dbReference type="EMBL" id="TCO43447.1"/>
    </source>
</evidence>
<name>A0A4R2IGC5_9ACTN</name>
<protein>
    <recommendedName>
        <fullName evidence="3">DUF6318 domain-containing protein</fullName>
    </recommendedName>
</protein>
<dbReference type="EMBL" id="SLWR01000012">
    <property type="protein sequence ID" value="TCO43447.1"/>
    <property type="molecule type" value="Genomic_DNA"/>
</dbReference>
<feature type="chain" id="PRO_5039518401" description="DUF6318 domain-containing protein" evidence="2">
    <location>
        <begin position="24"/>
        <end position="200"/>
    </location>
</feature>
<proteinExistence type="predicted"/>
<keyword evidence="2" id="KW-0732">Signal</keyword>
<dbReference type="RefSeq" id="WP_132154651.1">
    <property type="nucleotide sequence ID" value="NZ_SLWR01000012.1"/>
</dbReference>
<evidence type="ECO:0000259" key="3">
    <source>
        <dbReference type="Pfam" id="PF19843"/>
    </source>
</evidence>
<sequence>MTNRNRPTSTLLACLAATSLLTACTNSPEAGRPNGTPTTSTTASASSTGAPTPTATPSAPPARPPAAQGLTLAAAEQFVHYYSDLMNYASDTGDTAPLMSASDAGCENCKAYADFVKKSNAANGLLTGDYHEDLTEVSELVRGQAGRLGGSANVSIGAYVSRETASAAPVSSKATKYTREFALSQQGGDWVMYEMKLVKQ</sequence>
<feature type="region of interest" description="Disordered" evidence="1">
    <location>
        <begin position="25"/>
        <end position="67"/>
    </location>
</feature>
<gene>
    <name evidence="4" type="ORF">EV646_11223</name>
</gene>
<keyword evidence="5" id="KW-1185">Reference proteome</keyword>
<feature type="domain" description="DUF6318" evidence="3">
    <location>
        <begin position="60"/>
        <end position="195"/>
    </location>
</feature>
<evidence type="ECO:0000256" key="2">
    <source>
        <dbReference type="SAM" id="SignalP"/>
    </source>
</evidence>
<dbReference type="InterPro" id="IPR046281">
    <property type="entry name" value="DUF6318"/>
</dbReference>
<organism evidence="4 5">
    <name type="scientific">Kribbella antiqua</name>
    <dbReference type="NCBI Taxonomy" id="2512217"/>
    <lineage>
        <taxon>Bacteria</taxon>
        <taxon>Bacillati</taxon>
        <taxon>Actinomycetota</taxon>
        <taxon>Actinomycetes</taxon>
        <taxon>Propionibacteriales</taxon>
        <taxon>Kribbellaceae</taxon>
        <taxon>Kribbella</taxon>
    </lineage>
</organism>
<evidence type="ECO:0000313" key="5">
    <source>
        <dbReference type="Proteomes" id="UP000295573"/>
    </source>
</evidence>
<reference evidence="4 5" key="1">
    <citation type="journal article" date="2015" name="Stand. Genomic Sci.">
        <title>Genomic Encyclopedia of Bacterial and Archaeal Type Strains, Phase III: the genomes of soil and plant-associated and newly described type strains.</title>
        <authorList>
            <person name="Whitman W.B."/>
            <person name="Woyke T."/>
            <person name="Klenk H.P."/>
            <person name="Zhou Y."/>
            <person name="Lilburn T.G."/>
            <person name="Beck B.J."/>
            <person name="De Vos P."/>
            <person name="Vandamme P."/>
            <person name="Eisen J.A."/>
            <person name="Garrity G."/>
            <person name="Hugenholtz P."/>
            <person name="Kyrpides N.C."/>
        </authorList>
    </citation>
    <scope>NUCLEOTIDE SEQUENCE [LARGE SCALE GENOMIC DNA]</scope>
    <source>
        <strain evidence="4 5">VKM Ac-2541</strain>
    </source>
</reference>